<dbReference type="AlphaFoldDB" id="A0A5B7HYI8"/>
<evidence type="ECO:0000313" key="4">
    <source>
        <dbReference type="Proteomes" id="UP000324222"/>
    </source>
</evidence>
<dbReference type="Proteomes" id="UP000324222">
    <property type="component" value="Unassembled WGS sequence"/>
</dbReference>
<dbReference type="EMBL" id="VSRR010037439">
    <property type="protein sequence ID" value="MPC73748.1"/>
    <property type="molecule type" value="Genomic_DNA"/>
</dbReference>
<sequence>MSSCWAVLVAWLTLFLLVHPSASFFIGIDTSVEEADGYEIINPLDSWFLGGGTSIVYNALTFNIFGIKEKLREWYFAIASTAFFEGTALIISGIASIVSAVVTVVTEIISTITSNIIETSWRKKLAFLEFLFRIATGRSLNGAVEFARAITEVDRDAESDK</sequence>
<gene>
    <name evidence="3" type="ORF">E2C01_068085</name>
</gene>
<keyword evidence="1" id="KW-1133">Transmembrane helix</keyword>
<evidence type="ECO:0000313" key="3">
    <source>
        <dbReference type="EMBL" id="MPC73748.1"/>
    </source>
</evidence>
<comment type="caution">
    <text evidence="3">The sequence shown here is derived from an EMBL/GenBank/DDBJ whole genome shotgun (WGS) entry which is preliminary data.</text>
</comment>
<feature type="signal peptide" evidence="2">
    <location>
        <begin position="1"/>
        <end position="23"/>
    </location>
</feature>
<feature type="transmembrane region" description="Helical" evidence="1">
    <location>
        <begin position="97"/>
        <end position="117"/>
    </location>
</feature>
<keyword evidence="2" id="KW-0732">Signal</keyword>
<feature type="chain" id="PRO_5022675586" evidence="2">
    <location>
        <begin position="24"/>
        <end position="161"/>
    </location>
</feature>
<protein>
    <submittedName>
        <fullName evidence="3">Uncharacterized protein</fullName>
    </submittedName>
</protein>
<proteinExistence type="predicted"/>
<accession>A0A5B7HYI8</accession>
<reference evidence="3 4" key="1">
    <citation type="submission" date="2019-05" db="EMBL/GenBank/DDBJ databases">
        <title>Another draft genome of Portunus trituberculatus and its Hox gene families provides insights of decapod evolution.</title>
        <authorList>
            <person name="Jeong J.-H."/>
            <person name="Song I."/>
            <person name="Kim S."/>
            <person name="Choi T."/>
            <person name="Kim D."/>
            <person name="Ryu S."/>
            <person name="Kim W."/>
        </authorList>
    </citation>
    <scope>NUCLEOTIDE SEQUENCE [LARGE SCALE GENOMIC DNA]</scope>
    <source>
        <tissue evidence="3">Muscle</tissue>
    </source>
</reference>
<dbReference type="OrthoDB" id="10443683at2759"/>
<keyword evidence="1" id="KW-0812">Transmembrane</keyword>
<organism evidence="3 4">
    <name type="scientific">Portunus trituberculatus</name>
    <name type="common">Swimming crab</name>
    <name type="synonym">Neptunus trituberculatus</name>
    <dbReference type="NCBI Taxonomy" id="210409"/>
    <lineage>
        <taxon>Eukaryota</taxon>
        <taxon>Metazoa</taxon>
        <taxon>Ecdysozoa</taxon>
        <taxon>Arthropoda</taxon>
        <taxon>Crustacea</taxon>
        <taxon>Multicrustacea</taxon>
        <taxon>Malacostraca</taxon>
        <taxon>Eumalacostraca</taxon>
        <taxon>Eucarida</taxon>
        <taxon>Decapoda</taxon>
        <taxon>Pleocyemata</taxon>
        <taxon>Brachyura</taxon>
        <taxon>Eubrachyura</taxon>
        <taxon>Portunoidea</taxon>
        <taxon>Portunidae</taxon>
        <taxon>Portuninae</taxon>
        <taxon>Portunus</taxon>
    </lineage>
</organism>
<keyword evidence="1" id="KW-0472">Membrane</keyword>
<feature type="transmembrane region" description="Helical" evidence="1">
    <location>
        <begin position="47"/>
        <end position="67"/>
    </location>
</feature>
<name>A0A5B7HYI8_PORTR</name>
<evidence type="ECO:0000256" key="1">
    <source>
        <dbReference type="SAM" id="Phobius"/>
    </source>
</evidence>
<feature type="transmembrane region" description="Helical" evidence="1">
    <location>
        <begin position="74"/>
        <end position="91"/>
    </location>
</feature>
<keyword evidence="4" id="KW-1185">Reference proteome</keyword>
<evidence type="ECO:0000256" key="2">
    <source>
        <dbReference type="SAM" id="SignalP"/>
    </source>
</evidence>